<name>A0A8X6NBD2_NEPPI</name>
<accession>A0A8X6NBD2</accession>
<evidence type="ECO:0000313" key="2">
    <source>
        <dbReference type="Proteomes" id="UP000887013"/>
    </source>
</evidence>
<sequence>MFADDSAFPGRLHQEFLDWISSMTSCSILRKQDGGKPKHLLVPAADSDAYVSISDTTRAERVCLRLGRPNLTRSLSDPVSSNS</sequence>
<protein>
    <submittedName>
        <fullName evidence="1">Uncharacterized protein</fullName>
    </submittedName>
</protein>
<proteinExistence type="predicted"/>
<evidence type="ECO:0000313" key="1">
    <source>
        <dbReference type="EMBL" id="GFT03888.1"/>
    </source>
</evidence>
<keyword evidence="2" id="KW-1185">Reference proteome</keyword>
<reference evidence="1" key="1">
    <citation type="submission" date="2020-08" db="EMBL/GenBank/DDBJ databases">
        <title>Multicomponent nature underlies the extraordinary mechanical properties of spider dragline silk.</title>
        <authorList>
            <person name="Kono N."/>
            <person name="Nakamura H."/>
            <person name="Mori M."/>
            <person name="Yoshida Y."/>
            <person name="Ohtoshi R."/>
            <person name="Malay A.D."/>
            <person name="Moran D.A.P."/>
            <person name="Tomita M."/>
            <person name="Numata K."/>
            <person name="Arakawa K."/>
        </authorList>
    </citation>
    <scope>NUCLEOTIDE SEQUENCE</scope>
</reference>
<dbReference type="EMBL" id="BMAW01056026">
    <property type="protein sequence ID" value="GFT03888.1"/>
    <property type="molecule type" value="Genomic_DNA"/>
</dbReference>
<gene>
    <name evidence="1" type="ORF">NPIL_13681</name>
</gene>
<dbReference type="OrthoDB" id="10587618at2759"/>
<dbReference type="AlphaFoldDB" id="A0A8X6NBD2"/>
<comment type="caution">
    <text evidence="1">The sequence shown here is derived from an EMBL/GenBank/DDBJ whole genome shotgun (WGS) entry which is preliminary data.</text>
</comment>
<dbReference type="Proteomes" id="UP000887013">
    <property type="component" value="Unassembled WGS sequence"/>
</dbReference>
<organism evidence="1 2">
    <name type="scientific">Nephila pilipes</name>
    <name type="common">Giant wood spider</name>
    <name type="synonym">Nephila maculata</name>
    <dbReference type="NCBI Taxonomy" id="299642"/>
    <lineage>
        <taxon>Eukaryota</taxon>
        <taxon>Metazoa</taxon>
        <taxon>Ecdysozoa</taxon>
        <taxon>Arthropoda</taxon>
        <taxon>Chelicerata</taxon>
        <taxon>Arachnida</taxon>
        <taxon>Araneae</taxon>
        <taxon>Araneomorphae</taxon>
        <taxon>Entelegynae</taxon>
        <taxon>Araneoidea</taxon>
        <taxon>Nephilidae</taxon>
        <taxon>Nephila</taxon>
    </lineage>
</organism>